<proteinExistence type="predicted"/>
<gene>
    <name evidence="2" type="ORF">DYB37_013377</name>
</gene>
<evidence type="ECO:0000313" key="3">
    <source>
        <dbReference type="Proteomes" id="UP000285430"/>
    </source>
</evidence>
<feature type="region of interest" description="Disordered" evidence="1">
    <location>
        <begin position="214"/>
        <end position="261"/>
    </location>
</feature>
<sequence>MHGQRWGLWPYGATSLERAGAPQPPTFSGSTKAERLAFMRDYQKYLGQINALQCNGMPVSAYMVPFSKRRITLFGFNRDHNSITNDEWVAWFKSAFEEDSQDLNILKQRLQRAIRFDTKILDAESRFGRMLDELMRSLEQDHQDFDDHLAFLMAQEGKMVVEVLTKSIKLEWLKTAVQKQLQLQRDKALKSDVFRYVNWLRTFAASHQLYVGLDDKSKPSPTAKPVEAPRGSNPQIPIREGGRKDAAKNNGRVSGKAETILPKNVDPLRKRACLKCGTRRPRLAKPKHFWQRN</sequence>
<dbReference type="VEuPathDB" id="FungiDB:H257_14841"/>
<dbReference type="AlphaFoldDB" id="A0A418FRG6"/>
<evidence type="ECO:0000313" key="2">
    <source>
        <dbReference type="EMBL" id="RHZ34074.1"/>
    </source>
</evidence>
<evidence type="ECO:0000256" key="1">
    <source>
        <dbReference type="SAM" id="MobiDB-lite"/>
    </source>
</evidence>
<reference evidence="2 3" key="1">
    <citation type="submission" date="2018-08" db="EMBL/GenBank/DDBJ databases">
        <title>Aphanomyces genome sequencing and annotation.</title>
        <authorList>
            <person name="Minardi D."/>
            <person name="Oidtmann B."/>
            <person name="Van Der Giezen M."/>
            <person name="Studholme D.J."/>
        </authorList>
    </citation>
    <scope>NUCLEOTIDE SEQUENCE [LARGE SCALE GENOMIC DNA]</scope>
    <source>
        <strain evidence="2 3">Da</strain>
    </source>
</reference>
<accession>A0A418FRG6</accession>
<organism evidence="2 3">
    <name type="scientific">Aphanomyces astaci</name>
    <name type="common">Crayfish plague agent</name>
    <dbReference type="NCBI Taxonomy" id="112090"/>
    <lineage>
        <taxon>Eukaryota</taxon>
        <taxon>Sar</taxon>
        <taxon>Stramenopiles</taxon>
        <taxon>Oomycota</taxon>
        <taxon>Saprolegniomycetes</taxon>
        <taxon>Saprolegniales</taxon>
        <taxon>Verrucalvaceae</taxon>
        <taxon>Aphanomyces</taxon>
    </lineage>
</organism>
<dbReference type="Proteomes" id="UP000285430">
    <property type="component" value="Unassembled WGS sequence"/>
</dbReference>
<dbReference type="EMBL" id="QUTH01000397">
    <property type="protein sequence ID" value="RHZ34074.1"/>
    <property type="molecule type" value="Genomic_DNA"/>
</dbReference>
<name>A0A418FRG6_APHAT</name>
<protein>
    <submittedName>
        <fullName evidence="2">Uncharacterized protein</fullName>
    </submittedName>
</protein>
<comment type="caution">
    <text evidence="2">The sequence shown here is derived from an EMBL/GenBank/DDBJ whole genome shotgun (WGS) entry which is preliminary data.</text>
</comment>